<dbReference type="GO" id="GO:0008174">
    <property type="term" value="F:mRNA methyltransferase activity"/>
    <property type="evidence" value="ECO:0007669"/>
    <property type="project" value="UniProtKB-UniRule"/>
</dbReference>
<evidence type="ECO:0000259" key="9">
    <source>
        <dbReference type="PROSITE" id="PS50802"/>
    </source>
</evidence>
<dbReference type="GO" id="GO:0003968">
    <property type="term" value="F:RNA-directed RNA polymerase activity"/>
    <property type="evidence" value="ECO:0007669"/>
    <property type="project" value="InterPro"/>
</dbReference>
<evidence type="ECO:0000259" key="8">
    <source>
        <dbReference type="PROSITE" id="PS50507"/>
    </source>
</evidence>
<proteinExistence type="predicted"/>
<dbReference type="InterPro" id="IPR003323">
    <property type="entry name" value="OTU_dom"/>
</dbReference>
<dbReference type="GO" id="GO:0016556">
    <property type="term" value="P:mRNA modification"/>
    <property type="evidence" value="ECO:0007669"/>
    <property type="project" value="InterPro"/>
</dbReference>
<dbReference type="GO" id="GO:0006396">
    <property type="term" value="P:RNA processing"/>
    <property type="evidence" value="ECO:0007669"/>
    <property type="project" value="InterPro"/>
</dbReference>
<sequence>MQNRSRYDTDNGFCYLKFYRHLGFRDSEVITKSVCFGPFPRLIDVLSDLYRSVHSLEVLVPRPIRSTGCYHIPQHYNLVPLIQLLCDFAGDTSNIGGDIPAHDPSLYLSVLASAGLDTQTITAEILQSQYKNDTSFRNNIVAAAVKKVVKDMSRKHIDKIYLNYQMDAHLEQQLARNFPELDIQYKERMNHHLHAYSANFRACETQVCLLKLGYSSKSTERIKDVGGNFMTHFSRSRLNVHTCAPILSHRDNIRYSSRMEALEAYKAKTPAQQTFVRGINNPKKLRELLCFRKAQNCKVSAKACMFIHSTYDMSTKDVADCMDAADANNGIITSYFDPQCLIKDKGEIPHHRCMWEKYKEGNVVKIRFQFAHDPSFSYVHEFPKYVRLMSATHTVSTKGTLYYLEHIDHRDGVEFIKITKGLSSHVPAETLTFNHWFSLSDYTAVKFYEIRDFYSPFEGTGKIGVDWVPRTVFVSTAIIDQAVIHLHTITAQKFAMEAVMDYVRSLNARFIVNGAEVINGPRMSAADFEIVCGALYVNMYQRRWRTRDLAKHALIDENEQRNKSNEPFYKRLWKRIRSQRDEGRLSLIERIALVCDYPSEFNISLENAVEFQTIHEFIPTYIKNVIDVEAATLAKFIDPSKTNFDMEKRTLKALENVVTEKIDNYCASSSGSASSGSSSSGSSDGGSPSGPNLNGSGSSPNDPLSFDSSTIPVSFDTDTDSFEDLGGDRFAPVMRHAVKCNSKLGKLKLIPGDGKCCIRSVMVAVGDTRRPEEIVKFLKELPIYQEIRAFDPSVDDELSFDTWGGECMLKLLANYYMINICVHEKTSTFRINAHVPLRVIHLSYTGSHYNCYTAVSSLTPSGTSRASDYEWDETHECVKSNYELRTTDSPDTAKKIDGYLSMIPDLAGSLIILGGASKSEDTIVKMNTPYVRSRFSRVFSIDTRFSDQTDGSYLRADAKSFDFSGYNVIFSDIYTNKSKNNLLSRVIDGSDINAKIFHKLTWSTTHFPSLKRSLSDYYYRVLRSAVSGTSSEYYLFIDKSRVNDVETCICEDVNTAWLHASTCSQCGVGRSEQAGLVVDCDILSGFVLDCQESNLEWDDSDVPELNLIAVEPREPVVPQMPDSLVENKAEENLEESGKPPEIDNLSARAPLASEENFSIKTPFDLCSVATHNRSIVDSPPAYSVAAAEPAPPCYEDAVHGKKRKTSKVKSFCRKLTNGTKTCVKSIFASDNTELARFDDGLKSRRFVKTKKGLVRDLTTLAGQNVTVFGGNIGITNAEATDYIDPLDAAVNATESNIVPLSEVVANATHSDDDRSGYASFKARVDKRKAEKKAKEKKRKSKRDKRNEKTERGKLDSDDSPVMSVKLKPKRPIPTTSTESLADEQIARTKDVKKTKIVLTDEEKTMLSSISVAKFSPSTTPLFVLYDPSKYNYPLSTRLKVKLVEKTESRLFDLSDEEDVPSIEIKVRKCHIAVDVKNAIKQLQRVTTEKYLFTIDVDKVYDQFGGNSFLLKEFTAALLQYDCPSFDYRFCLLSTIRPVRKHLEHLVDKVQKIKLKHPANQNSDMYEYWQREFKIASDMYKPNFEPLTSLDAQARNSMIEQRELWRVNDTILMQLYRAMYRQIPPVLDNEIKRKFRSNKEDFGLYDLETETFLIKPKFDKASYGCGFDGVKFVNLNKPENAASNYLLVGTSTELMNCDKLYLGVENINTNKFVMPSIDFIEGVPGCGKTHFILNALVDTDMVLFPTRDSAQDFRKRYKQMNSAISDDDLKARFKTMDSYIINGSKFKAKRLIVDESLMLHAGQIMFALMKSGASSALLIGDSKQIPYINRTPQVDVRFSDVRSFASDIRYMNVTRRCTATVAALLSAKYAHGMFSTSKIRDEMTLLDFTNLASIPKKADCKYLVFKQSDKKEMLRAGFDESAVTVLGTSTIHEFQGKESKHIVLVRMSAKKEEIFNSEPHCLVAISRHRESFTYYRPPGTTDLICSYIHQSKSLTDSDYKRVYADGSTSYIDKKRGGFIDTTVPIRVFRPDDSPFIPSDEVYNVTKRWGGAWETGNLIPKEITKPDDIFKGRNPKIPQNHGHVDYSVLQDAYDWFMPTCSTVDMKYDIENVNCVFPLSVHLENTTIGAQYHRDFKRSNFDSLRPKLRTAMPFSRPRVQTETILAMLKRNLNVPDLSGIVDDDLLGDMMFEGFVRTYIDPASRYVADSFKHNMIQVNPRSTSDWLASQPSTVLKQMQSDVPLHERRCDTYQYGIKPTIKPSLDMSCIHTYSSLQTLAYHTKDINVEFCPIFKELKRRLLSVLSKHFKIYCDVSPEEFQKILTSHYGNNEPFAIFAGDDCLIRDKFGRYLEIDFSKYDKSQGLAALNFECKILEFFGVPKYYIELWRNSHQETYLIDRANSVRLRVNYQRKSGDASTFIGNTMFGMAVICLLFDLSTDKFDIMHDRNEICAMLFNLESKFFRSYKYPYFCSKFVLPIDGQFYLIPDPLKMITKLGRHDLVNHDHVEEYRISLCDLMRPFSNAYVNTALSAAMAERYSKPFRNFSLAFATMYNLVHDPIAFHDLYYFEPDDNVCEDPSRPNLDFYDTIKLRNIRIMNVLTGEKRAQRRPTVLVYSARLKDTFCHYAEHCDVVFSGVLASLGTTDYTIALIPSRQSFDDYRYNYDDMFKAVSLVPVMNKVTLYSDKCPQDHYYIRKIIGDLN</sequence>
<feature type="domain" description="RdRp catalytic" evidence="8">
    <location>
        <begin position="2344"/>
        <end position="2449"/>
    </location>
</feature>
<keyword evidence="2" id="KW-0808">Transferase</keyword>
<dbReference type="InterPro" id="IPR027351">
    <property type="entry name" value="(+)RNA_virus_helicase_core_dom"/>
</dbReference>
<dbReference type="InterPro" id="IPR002588">
    <property type="entry name" value="Alphavirus-like_MT_dom"/>
</dbReference>
<evidence type="ECO:0000256" key="3">
    <source>
        <dbReference type="ARBA" id="ARBA00022741"/>
    </source>
</evidence>
<feature type="domain" description="(+)RNA virus helicase C-terminal" evidence="10">
    <location>
        <begin position="1689"/>
        <end position="2007"/>
    </location>
</feature>
<feature type="domain" description="Alphavirus-like MT" evidence="11">
    <location>
        <begin position="185"/>
        <end position="389"/>
    </location>
</feature>
<reference evidence="12" key="2">
    <citation type="journal article" date="2021" name="NPJ Biofilms Microbiomes">
        <title>Diversity and infectivity of the RNA virome among different cryptic species of an agriculturally important insect vector: whitefly Bemisia tabaci.</title>
        <authorList>
            <person name="Huang H.J."/>
            <person name="Ye Z.X."/>
            <person name="Wang X."/>
            <person name="Yan X.T."/>
            <person name="Zhang Y."/>
            <person name="He Y.J."/>
            <person name="Qi Y.H."/>
            <person name="Zhang X.D."/>
            <person name="Zhuo J.C."/>
            <person name="Lu G."/>
            <person name="Lu J.B."/>
            <person name="Mao Q.Z."/>
            <person name="Sun Z.T."/>
            <person name="Yan F."/>
            <person name="Chen J.P."/>
            <person name="Zhang C.X."/>
            <person name="Li J.M."/>
        </authorList>
    </citation>
    <scope>NUCLEOTIDE SEQUENCE</scope>
    <source>
        <strain evidence="12">CAU-Q1</strain>
    </source>
</reference>
<dbReference type="GO" id="GO:0003723">
    <property type="term" value="F:RNA binding"/>
    <property type="evidence" value="ECO:0007669"/>
    <property type="project" value="InterPro"/>
</dbReference>
<keyword evidence="3" id="KW-0547">Nucleotide-binding</keyword>
<feature type="compositionally biased region" description="Low complexity" evidence="7">
    <location>
        <begin position="668"/>
        <end position="682"/>
    </location>
</feature>
<keyword evidence="4" id="KW-0378">Hydrolase</keyword>
<evidence type="ECO:0000256" key="6">
    <source>
        <dbReference type="ARBA" id="ARBA00047984"/>
    </source>
</evidence>
<dbReference type="InterPro" id="IPR001788">
    <property type="entry name" value="RNA-dep_RNA_pol_alsuvir"/>
</dbReference>
<keyword evidence="5" id="KW-0067">ATP-binding</keyword>
<feature type="compositionally biased region" description="Low complexity" evidence="7">
    <location>
        <begin position="689"/>
        <end position="701"/>
    </location>
</feature>
<accession>A0A8E8KRN0</accession>
<dbReference type="CDD" id="cd22744">
    <property type="entry name" value="OTU"/>
    <property type="match status" value="1"/>
</dbReference>
<evidence type="ECO:0000256" key="5">
    <source>
        <dbReference type="ARBA" id="ARBA00022840"/>
    </source>
</evidence>
<name>A0A8E8KRN0_9VIRU</name>
<dbReference type="Pfam" id="PF01443">
    <property type="entry name" value="Viral_helicase1"/>
    <property type="match status" value="1"/>
</dbReference>
<reference evidence="12" key="1">
    <citation type="submission" date="2020-11" db="EMBL/GenBank/DDBJ databases">
        <authorList>
            <person name="Huang H.-J."/>
            <person name="Li J.-M."/>
        </authorList>
    </citation>
    <scope>NUCLEOTIDE SEQUENCE</scope>
    <source>
        <strain evidence="12">CAU-Q1</strain>
    </source>
</reference>
<dbReference type="Pfam" id="PF00978">
    <property type="entry name" value="RdRP_2"/>
    <property type="match status" value="1"/>
</dbReference>
<dbReference type="InterPro" id="IPR007094">
    <property type="entry name" value="RNA-dir_pol_PSvirus"/>
</dbReference>
<feature type="region of interest" description="Disordered" evidence="7">
    <location>
        <begin position="667"/>
        <end position="710"/>
    </location>
</feature>
<comment type="catalytic activity">
    <reaction evidence="6">
        <text>ATP + H2O = ADP + phosphate + H(+)</text>
        <dbReference type="Rhea" id="RHEA:13065"/>
        <dbReference type="ChEBI" id="CHEBI:15377"/>
        <dbReference type="ChEBI" id="CHEBI:15378"/>
        <dbReference type="ChEBI" id="CHEBI:30616"/>
        <dbReference type="ChEBI" id="CHEBI:43474"/>
        <dbReference type="ChEBI" id="CHEBI:456216"/>
        <dbReference type="EC" id="3.6.4.13"/>
    </reaction>
</comment>
<dbReference type="GO" id="GO:0005524">
    <property type="term" value="F:ATP binding"/>
    <property type="evidence" value="ECO:0007669"/>
    <property type="project" value="UniProtKB-KW"/>
</dbReference>
<feature type="compositionally biased region" description="Basic and acidic residues" evidence="7">
    <location>
        <begin position="1344"/>
        <end position="1356"/>
    </location>
</feature>
<dbReference type="CDD" id="cd23254">
    <property type="entry name" value="Kitaviridae_RdRp"/>
    <property type="match status" value="1"/>
</dbReference>
<evidence type="ECO:0000313" key="12">
    <source>
        <dbReference type="EMBL" id="QWC36453.1"/>
    </source>
</evidence>
<dbReference type="EMBL" id="MW256665">
    <property type="protein sequence ID" value="QWC36453.1"/>
    <property type="molecule type" value="Genomic_RNA"/>
</dbReference>
<evidence type="ECO:0000259" key="11">
    <source>
        <dbReference type="PROSITE" id="PS51743"/>
    </source>
</evidence>
<evidence type="ECO:0000256" key="4">
    <source>
        <dbReference type="ARBA" id="ARBA00022801"/>
    </source>
</evidence>
<dbReference type="GO" id="GO:0003724">
    <property type="term" value="F:RNA helicase activity"/>
    <property type="evidence" value="ECO:0007669"/>
    <property type="project" value="UniProtKB-EC"/>
</dbReference>
<protein>
    <recommendedName>
        <fullName evidence="1">Replicase large subunit</fullName>
    </recommendedName>
</protein>
<dbReference type="GO" id="GO:0039694">
    <property type="term" value="P:viral RNA genome replication"/>
    <property type="evidence" value="ECO:0007669"/>
    <property type="project" value="InterPro"/>
</dbReference>
<dbReference type="PROSITE" id="PS50802">
    <property type="entry name" value="OTU"/>
    <property type="match status" value="1"/>
</dbReference>
<evidence type="ECO:0000259" key="10">
    <source>
        <dbReference type="PROSITE" id="PS51657"/>
    </source>
</evidence>
<evidence type="ECO:0000256" key="7">
    <source>
        <dbReference type="SAM" id="MobiDB-lite"/>
    </source>
</evidence>
<feature type="compositionally biased region" description="Basic residues" evidence="7">
    <location>
        <begin position="1324"/>
        <end position="1343"/>
    </location>
</feature>
<feature type="domain" description="OTU" evidence="9">
    <location>
        <begin position="745"/>
        <end position="855"/>
    </location>
</feature>
<dbReference type="Pfam" id="PF01660">
    <property type="entry name" value="Vmethyltransf"/>
    <property type="match status" value="1"/>
</dbReference>
<dbReference type="PROSITE" id="PS50507">
    <property type="entry name" value="RDRP_SSRNA_POS"/>
    <property type="match status" value="1"/>
</dbReference>
<evidence type="ECO:0000256" key="2">
    <source>
        <dbReference type="ARBA" id="ARBA00022679"/>
    </source>
</evidence>
<dbReference type="PROSITE" id="PS51743">
    <property type="entry name" value="ALPHAVIRUS_MT"/>
    <property type="match status" value="1"/>
</dbReference>
<organism evidence="12">
    <name type="scientific">Bemisia tabaci virga-like virus 2</name>
    <dbReference type="NCBI Taxonomy" id="2840184"/>
    <lineage>
        <taxon>Viruses</taxon>
        <taxon>Riboviria</taxon>
        <taxon>Orthornavirae</taxon>
        <taxon>Kitrinoviricota</taxon>
        <taxon>Alsuviricetes</taxon>
        <taxon>Martellivirales</taxon>
        <taxon>Virgaviridae</taxon>
    </lineage>
</organism>
<feature type="region of interest" description="Disordered" evidence="7">
    <location>
        <begin position="1308"/>
        <end position="1380"/>
    </location>
</feature>
<evidence type="ECO:0000256" key="1">
    <source>
        <dbReference type="ARBA" id="ARBA00013540"/>
    </source>
</evidence>
<dbReference type="GO" id="GO:0016787">
    <property type="term" value="F:hydrolase activity"/>
    <property type="evidence" value="ECO:0007669"/>
    <property type="project" value="UniProtKB-KW"/>
</dbReference>
<dbReference type="GO" id="GO:0006351">
    <property type="term" value="P:DNA-templated transcription"/>
    <property type="evidence" value="ECO:0007669"/>
    <property type="project" value="InterPro"/>
</dbReference>
<dbReference type="PROSITE" id="PS51657">
    <property type="entry name" value="PSRV_HELICASE"/>
    <property type="match status" value="1"/>
</dbReference>